<evidence type="ECO:0000259" key="7">
    <source>
        <dbReference type="Pfam" id="PF03772"/>
    </source>
</evidence>
<evidence type="ECO:0000256" key="4">
    <source>
        <dbReference type="ARBA" id="ARBA00022989"/>
    </source>
</evidence>
<feature type="transmembrane region" description="Helical" evidence="6">
    <location>
        <begin position="297"/>
        <end position="321"/>
    </location>
</feature>
<comment type="caution">
    <text evidence="8">The sequence shown here is derived from an EMBL/GenBank/DDBJ whole genome shotgun (WGS) entry which is preliminary data.</text>
</comment>
<feature type="transmembrane region" description="Helical" evidence="6">
    <location>
        <begin position="265"/>
        <end position="291"/>
    </location>
</feature>
<keyword evidence="9" id="KW-1185">Reference proteome</keyword>
<keyword evidence="2" id="KW-1003">Cell membrane</keyword>
<dbReference type="RefSeq" id="WP_020995632.1">
    <property type="nucleotide sequence ID" value="NZ_KI392035.1"/>
</dbReference>
<evidence type="ECO:0000256" key="6">
    <source>
        <dbReference type="SAM" id="Phobius"/>
    </source>
</evidence>
<evidence type="ECO:0000313" key="9">
    <source>
        <dbReference type="Proteomes" id="UP000005085"/>
    </source>
</evidence>
<feature type="transmembrane region" description="Helical" evidence="6">
    <location>
        <begin position="433"/>
        <end position="452"/>
    </location>
</feature>
<feature type="transmembrane region" description="Helical" evidence="6">
    <location>
        <begin position="233"/>
        <end position="253"/>
    </location>
</feature>
<sequence>MKSLQNLLQTISQTIQHKLRQIYFINTRQNKTNFFAIEIPLKHYIILIFILLVLCSYNLFTKYQTFLALKQGHVFEATILLHYTKKENSERFKLQDSQGNIFYATYKGKFKQIAGKKALVYGKIYKCSFLQFLRSCNIYNSSLSLLPSIDKKQFLRHLINAQHEDKLAANLYNALFFADHLEKPLRQGAIVFGLAHLIAISGFHLAILSFIFYALVCPIYFIFHRYFCYRNAVYDLGLLGLIFVFFYLVLIDFQPSFLRAFIMACFAYMILLFGLQITNFLNLFLCVLFGLAWNVSLLFHIGFLLSVAGVFCIFLFMRHFASMSANYKGLKKFVFGVVLFNCIIFLQMIPITHYFFPQFSPYQIISIPLSILFALIFPFVIIAHIFGFGDIFDSVILWVISHEFSLSMLYTPLWFLLFYLLLCLFAMRFLWAYVASLICASIFYVINLVLFFS</sequence>
<dbReference type="AlphaFoldDB" id="C3XH55"/>
<dbReference type="HOGENOM" id="CLU_054204_0_0_7"/>
<organism evidence="8 9">
    <name type="scientific">Helicobacter bilis ATCC 43879</name>
    <dbReference type="NCBI Taxonomy" id="613026"/>
    <lineage>
        <taxon>Bacteria</taxon>
        <taxon>Pseudomonadati</taxon>
        <taxon>Campylobacterota</taxon>
        <taxon>Epsilonproteobacteria</taxon>
        <taxon>Campylobacterales</taxon>
        <taxon>Helicobacteraceae</taxon>
        <taxon>Helicobacter</taxon>
    </lineage>
</organism>
<feature type="transmembrane region" description="Helical" evidence="6">
    <location>
        <begin position="362"/>
        <end position="388"/>
    </location>
</feature>
<comment type="subcellular location">
    <subcellularLocation>
        <location evidence="1">Cell membrane</location>
        <topology evidence="1">Multi-pass membrane protein</topology>
    </subcellularLocation>
</comment>
<feature type="transmembrane region" description="Helical" evidence="6">
    <location>
        <begin position="41"/>
        <end position="60"/>
    </location>
</feature>
<keyword evidence="5 6" id="KW-0472">Membrane</keyword>
<dbReference type="GO" id="GO:0005886">
    <property type="term" value="C:plasma membrane"/>
    <property type="evidence" value="ECO:0007669"/>
    <property type="project" value="UniProtKB-SubCell"/>
</dbReference>
<protein>
    <recommendedName>
        <fullName evidence="7">ComEC/Rec2-related protein domain-containing protein</fullName>
    </recommendedName>
</protein>
<dbReference type="eggNOG" id="COG0658">
    <property type="taxonomic scope" value="Bacteria"/>
</dbReference>
<dbReference type="OrthoDB" id="5372341at2"/>
<dbReference type="InterPro" id="IPR052159">
    <property type="entry name" value="Competence_DNA_uptake"/>
</dbReference>
<evidence type="ECO:0000256" key="1">
    <source>
        <dbReference type="ARBA" id="ARBA00004651"/>
    </source>
</evidence>
<dbReference type="EMBL" id="ACDN02000023">
    <property type="protein sequence ID" value="EEO24344.2"/>
    <property type="molecule type" value="Genomic_DNA"/>
</dbReference>
<dbReference type="PANTHER" id="PTHR30619">
    <property type="entry name" value="DNA INTERNALIZATION/COMPETENCE PROTEIN COMEC/REC2"/>
    <property type="match status" value="1"/>
</dbReference>
<feature type="transmembrane region" description="Helical" evidence="6">
    <location>
        <begin position="333"/>
        <end position="356"/>
    </location>
</feature>
<evidence type="ECO:0000256" key="5">
    <source>
        <dbReference type="ARBA" id="ARBA00023136"/>
    </source>
</evidence>
<keyword evidence="4 6" id="KW-1133">Transmembrane helix</keyword>
<accession>C3XH55</accession>
<evidence type="ECO:0000256" key="3">
    <source>
        <dbReference type="ARBA" id="ARBA00022692"/>
    </source>
</evidence>
<gene>
    <name evidence="8" type="ORF">HRAG_01401</name>
</gene>
<feature type="transmembrane region" description="Helical" evidence="6">
    <location>
        <begin position="190"/>
        <end position="221"/>
    </location>
</feature>
<dbReference type="InterPro" id="IPR004477">
    <property type="entry name" value="ComEC_N"/>
</dbReference>
<reference evidence="8 9" key="1">
    <citation type="journal article" date="2014" name="Genome Announc.">
        <title>Draft genome sequences of six enterohepatic helicobacter species isolated from humans and one from rhesus macaques.</title>
        <authorList>
            <person name="Shen Z."/>
            <person name="Sheh A."/>
            <person name="Young S.K."/>
            <person name="Abouelliel A."/>
            <person name="Ward D.V."/>
            <person name="Earl A.M."/>
            <person name="Fox J.G."/>
        </authorList>
    </citation>
    <scope>NUCLEOTIDE SEQUENCE [LARGE SCALE GENOMIC DNA]</scope>
    <source>
        <strain evidence="8 9">ATCC 43879</strain>
    </source>
</reference>
<evidence type="ECO:0000256" key="2">
    <source>
        <dbReference type="ARBA" id="ARBA00022475"/>
    </source>
</evidence>
<dbReference type="NCBIfam" id="TIGR00360">
    <property type="entry name" value="ComEC_N-term"/>
    <property type="match status" value="1"/>
</dbReference>
<dbReference type="PANTHER" id="PTHR30619:SF1">
    <property type="entry name" value="RECOMBINATION PROTEIN 2"/>
    <property type="match status" value="1"/>
</dbReference>
<dbReference type="Pfam" id="PF03772">
    <property type="entry name" value="Competence"/>
    <property type="match status" value="1"/>
</dbReference>
<keyword evidence="3 6" id="KW-0812">Transmembrane</keyword>
<dbReference type="Proteomes" id="UP000005085">
    <property type="component" value="Unassembled WGS sequence"/>
</dbReference>
<feature type="domain" description="ComEC/Rec2-related protein" evidence="7">
    <location>
        <begin position="181"/>
        <end position="423"/>
    </location>
</feature>
<proteinExistence type="predicted"/>
<evidence type="ECO:0000313" key="8">
    <source>
        <dbReference type="EMBL" id="EEO24344.2"/>
    </source>
</evidence>
<name>C3XH55_9HELI</name>